<sequence>MYRPKITTEMRDHRVSGAKNCLRNMDKYKNSVVYSDTQNFTYDEKGKISLYFGSERESSNTVMVWGSISSSSPMASSCRVTGKFDSSKYKDILYPVHRSKAEVEFLSQHNSISVLEWPRYFGDVMPLEQVWLQINYLKKCNQSSTTSYQMVQHTSISLALQYCINVGIFILLVVKGNR</sequence>
<dbReference type="GO" id="GO:0003676">
    <property type="term" value="F:nucleic acid binding"/>
    <property type="evidence" value="ECO:0007669"/>
    <property type="project" value="InterPro"/>
</dbReference>
<dbReference type="InterPro" id="IPR036397">
    <property type="entry name" value="RNaseH_sf"/>
</dbReference>
<gene>
    <name evidence="2" type="ORF">GHT06_011536</name>
</gene>
<protein>
    <submittedName>
        <fullName evidence="2">Uncharacterized protein</fullName>
    </submittedName>
</protein>
<dbReference type="Gene3D" id="3.30.420.10">
    <property type="entry name" value="Ribonuclease H-like superfamily/Ribonuclease H"/>
    <property type="match status" value="2"/>
</dbReference>
<evidence type="ECO:0000256" key="1">
    <source>
        <dbReference type="SAM" id="Phobius"/>
    </source>
</evidence>
<keyword evidence="1" id="KW-0472">Membrane</keyword>
<reference evidence="2 3" key="1">
    <citation type="submission" date="2022-05" db="EMBL/GenBank/DDBJ databases">
        <title>A multi-omics perspective on studying reproductive biology in Daphnia sinensis.</title>
        <authorList>
            <person name="Jia J."/>
        </authorList>
    </citation>
    <scope>NUCLEOTIDE SEQUENCE [LARGE SCALE GENOMIC DNA]</scope>
    <source>
        <strain evidence="2 3">WSL</strain>
    </source>
</reference>
<proteinExistence type="predicted"/>
<dbReference type="Proteomes" id="UP000820818">
    <property type="component" value="Linkage Group LG3"/>
</dbReference>
<name>A0AAD5LE71_9CRUS</name>
<organism evidence="2 3">
    <name type="scientific">Daphnia sinensis</name>
    <dbReference type="NCBI Taxonomy" id="1820382"/>
    <lineage>
        <taxon>Eukaryota</taxon>
        <taxon>Metazoa</taxon>
        <taxon>Ecdysozoa</taxon>
        <taxon>Arthropoda</taxon>
        <taxon>Crustacea</taxon>
        <taxon>Branchiopoda</taxon>
        <taxon>Diplostraca</taxon>
        <taxon>Cladocera</taxon>
        <taxon>Anomopoda</taxon>
        <taxon>Daphniidae</taxon>
        <taxon>Daphnia</taxon>
        <taxon>Daphnia similis group</taxon>
    </lineage>
</organism>
<keyword evidence="1" id="KW-0812">Transmembrane</keyword>
<dbReference type="EMBL" id="WJBH02000003">
    <property type="protein sequence ID" value="KAI9560588.1"/>
    <property type="molecule type" value="Genomic_DNA"/>
</dbReference>
<evidence type="ECO:0000313" key="2">
    <source>
        <dbReference type="EMBL" id="KAI9560588.1"/>
    </source>
</evidence>
<accession>A0AAD5LE71</accession>
<comment type="caution">
    <text evidence="2">The sequence shown here is derived from an EMBL/GenBank/DDBJ whole genome shotgun (WGS) entry which is preliminary data.</text>
</comment>
<evidence type="ECO:0000313" key="3">
    <source>
        <dbReference type="Proteomes" id="UP000820818"/>
    </source>
</evidence>
<dbReference type="AlphaFoldDB" id="A0AAD5LE71"/>
<keyword evidence="3" id="KW-1185">Reference proteome</keyword>
<keyword evidence="1" id="KW-1133">Transmembrane helix</keyword>
<feature type="transmembrane region" description="Helical" evidence="1">
    <location>
        <begin position="156"/>
        <end position="174"/>
    </location>
</feature>